<evidence type="ECO:0000256" key="4">
    <source>
        <dbReference type="ARBA" id="ARBA00022741"/>
    </source>
</evidence>
<evidence type="ECO:0000313" key="14">
    <source>
        <dbReference type="Proteomes" id="UP000284202"/>
    </source>
</evidence>
<gene>
    <name evidence="11" type="primary">tyrS</name>
    <name evidence="13" type="ORF">D3P04_04525</name>
</gene>
<feature type="short sequence motif" description="'KMSKS' region" evidence="11">
    <location>
        <begin position="235"/>
        <end position="239"/>
    </location>
</feature>
<dbReference type="GO" id="GO:0006437">
    <property type="term" value="P:tyrosyl-tRNA aminoacylation"/>
    <property type="evidence" value="ECO:0007669"/>
    <property type="project" value="UniProtKB-UniRule"/>
</dbReference>
<dbReference type="NCBIfam" id="TIGR00234">
    <property type="entry name" value="tyrS"/>
    <property type="match status" value="1"/>
</dbReference>
<dbReference type="PANTHER" id="PTHR11766:SF0">
    <property type="entry name" value="TYROSINE--TRNA LIGASE, MITOCHONDRIAL"/>
    <property type="match status" value="1"/>
</dbReference>
<dbReference type="SUPFAM" id="SSF55174">
    <property type="entry name" value="Alpha-L RNA-binding motif"/>
    <property type="match status" value="1"/>
</dbReference>
<keyword evidence="4 11" id="KW-0547">Nucleotide-binding</keyword>
<dbReference type="GO" id="GO:0042803">
    <property type="term" value="F:protein homodimerization activity"/>
    <property type="evidence" value="ECO:0007669"/>
    <property type="project" value="UniProtKB-ARBA"/>
</dbReference>
<dbReference type="InterPro" id="IPR036986">
    <property type="entry name" value="S4_RNA-bd_sf"/>
</dbReference>
<keyword evidence="3 11" id="KW-0436">Ligase</keyword>
<dbReference type="GO" id="GO:0005524">
    <property type="term" value="F:ATP binding"/>
    <property type="evidence" value="ECO:0007669"/>
    <property type="project" value="UniProtKB-UniRule"/>
</dbReference>
<feature type="binding site" evidence="11">
    <location>
        <position position="40"/>
    </location>
    <ligand>
        <name>L-tyrosine</name>
        <dbReference type="ChEBI" id="CHEBI:58315"/>
    </ligand>
</feature>
<dbReference type="OrthoDB" id="9804243at2"/>
<comment type="similarity">
    <text evidence="10 11">Belongs to the class-I aminoacyl-tRNA synthetase family. TyrS type 1 subfamily.</text>
</comment>
<feature type="binding site" evidence="11">
    <location>
        <position position="175"/>
    </location>
    <ligand>
        <name>L-tyrosine</name>
        <dbReference type="ChEBI" id="CHEBI:58315"/>
    </ligand>
</feature>
<dbReference type="Gene3D" id="3.10.290.10">
    <property type="entry name" value="RNA-binding S4 domain"/>
    <property type="match status" value="1"/>
</dbReference>
<comment type="function">
    <text evidence="11">Catalyzes the attachment of tyrosine to tRNA(Tyr) in a two-step reaction: tyrosine is first activated by ATP to form Tyr-AMP and then transferred to the acceptor end of tRNA(Tyr).</text>
</comment>
<evidence type="ECO:0000256" key="6">
    <source>
        <dbReference type="ARBA" id="ARBA00022884"/>
    </source>
</evidence>
<comment type="subcellular location">
    <subcellularLocation>
        <location evidence="1 11">Cytoplasm</location>
    </subcellularLocation>
</comment>
<evidence type="ECO:0000256" key="8">
    <source>
        <dbReference type="ARBA" id="ARBA00023146"/>
    </source>
</evidence>
<dbReference type="Gene3D" id="3.40.50.620">
    <property type="entry name" value="HUPs"/>
    <property type="match status" value="1"/>
</dbReference>
<accession>A0A418T506</accession>
<dbReference type="HAMAP" id="MF_02006">
    <property type="entry name" value="Tyr_tRNA_synth_type1"/>
    <property type="match status" value="1"/>
</dbReference>
<evidence type="ECO:0000256" key="11">
    <source>
        <dbReference type="HAMAP-Rule" id="MF_02006"/>
    </source>
</evidence>
<dbReference type="PROSITE" id="PS50889">
    <property type="entry name" value="S4"/>
    <property type="match status" value="1"/>
</dbReference>
<dbReference type="SUPFAM" id="SSF52374">
    <property type="entry name" value="Nucleotidylyl transferase"/>
    <property type="match status" value="1"/>
</dbReference>
<feature type="binding site" evidence="11">
    <location>
        <position position="238"/>
    </location>
    <ligand>
        <name>ATP</name>
        <dbReference type="ChEBI" id="CHEBI:30616"/>
    </ligand>
</feature>
<reference evidence="14" key="1">
    <citation type="submission" date="2018-09" db="EMBL/GenBank/DDBJ databases">
        <title>Acidovorax cavernicola nov. sp. isolated from Gruta de las Maravillas (Aracena, Spain).</title>
        <authorList>
            <person name="Jurado V."/>
            <person name="Gutierrez-Patricio S."/>
            <person name="Gonzalez-Pimentel J.L."/>
            <person name="Miller A.Z."/>
            <person name="Laiz L."/>
            <person name="Saiz-Jimenez C."/>
        </authorList>
    </citation>
    <scope>NUCLEOTIDE SEQUENCE [LARGE SCALE GENOMIC DNA]</scope>
    <source>
        <strain evidence="14">1011MAR3C25</strain>
    </source>
</reference>
<dbReference type="FunFam" id="1.10.240.10:FF:000001">
    <property type="entry name" value="Tyrosine--tRNA ligase"/>
    <property type="match status" value="1"/>
</dbReference>
<dbReference type="PANTHER" id="PTHR11766">
    <property type="entry name" value="TYROSYL-TRNA SYNTHETASE"/>
    <property type="match status" value="1"/>
</dbReference>
<comment type="caution">
    <text evidence="13">The sequence shown here is derived from an EMBL/GenBank/DDBJ whole genome shotgun (WGS) entry which is preliminary data.</text>
</comment>
<dbReference type="Pfam" id="PF00579">
    <property type="entry name" value="tRNA-synt_1b"/>
    <property type="match status" value="1"/>
</dbReference>
<evidence type="ECO:0000256" key="7">
    <source>
        <dbReference type="ARBA" id="ARBA00022917"/>
    </source>
</evidence>
<dbReference type="CDD" id="cd00805">
    <property type="entry name" value="TyrRS_core"/>
    <property type="match status" value="1"/>
</dbReference>
<evidence type="ECO:0000256" key="9">
    <source>
        <dbReference type="ARBA" id="ARBA00048248"/>
    </source>
</evidence>
<dbReference type="FunFam" id="3.40.50.620:FF:000008">
    <property type="entry name" value="Tyrosine--tRNA ligase"/>
    <property type="match status" value="1"/>
</dbReference>
<dbReference type="EMBL" id="QZCG01000002">
    <property type="protein sequence ID" value="RJE88180.1"/>
    <property type="molecule type" value="Genomic_DNA"/>
</dbReference>
<comment type="catalytic activity">
    <reaction evidence="9 11">
        <text>tRNA(Tyr) + L-tyrosine + ATP = L-tyrosyl-tRNA(Tyr) + AMP + diphosphate + H(+)</text>
        <dbReference type="Rhea" id="RHEA:10220"/>
        <dbReference type="Rhea" id="RHEA-COMP:9706"/>
        <dbReference type="Rhea" id="RHEA-COMP:9707"/>
        <dbReference type="ChEBI" id="CHEBI:15378"/>
        <dbReference type="ChEBI" id="CHEBI:30616"/>
        <dbReference type="ChEBI" id="CHEBI:33019"/>
        <dbReference type="ChEBI" id="CHEBI:58315"/>
        <dbReference type="ChEBI" id="CHEBI:78442"/>
        <dbReference type="ChEBI" id="CHEBI:78536"/>
        <dbReference type="ChEBI" id="CHEBI:456215"/>
        <dbReference type="EC" id="6.1.1.1"/>
    </reaction>
</comment>
<keyword evidence="8 11" id="KW-0030">Aminoacyl-tRNA synthetase</keyword>
<dbReference type="Proteomes" id="UP000284202">
    <property type="component" value="Unassembled WGS sequence"/>
</dbReference>
<evidence type="ECO:0000256" key="10">
    <source>
        <dbReference type="ARBA" id="ARBA00060965"/>
    </source>
</evidence>
<keyword evidence="5 11" id="KW-0067">ATP-binding</keyword>
<name>A0A418T506_9RHOB</name>
<dbReference type="EC" id="6.1.1.1" evidence="11"/>
<dbReference type="InterPro" id="IPR014729">
    <property type="entry name" value="Rossmann-like_a/b/a_fold"/>
</dbReference>
<dbReference type="AlphaFoldDB" id="A0A418T506"/>
<dbReference type="RefSeq" id="WP_119746354.1">
    <property type="nucleotide sequence ID" value="NZ_QZCG01000002.1"/>
</dbReference>
<dbReference type="InterPro" id="IPR024088">
    <property type="entry name" value="Tyr-tRNA-ligase_bac-type"/>
</dbReference>
<evidence type="ECO:0000256" key="3">
    <source>
        <dbReference type="ARBA" id="ARBA00022598"/>
    </source>
</evidence>
<sequence length="414" mass="45636">MTYQPKSDFLQIMSERGYLADCTDYEGLDKALLAGPVTAYIGYDATAASLHVGHLLNIMMLRWLQKTGNQPITLMGGGTTKVGDPSFRADERPLLDDAAIQGNIDGMQQVFARYLVYGDGQALMLNNAEWLDGLNYLEFLRDIGRHFSVNRMLSFESVKSRLDREQSLSFLEFNYMILQAYDFLELNRRYGCQLQMGGSDQWGNIVNGIDLTRRVDDKVIWGLTSPLLTTSDGRKMGKSQGGAVWLNGGMLSPYEFWQFWRNTTDADVGRFLKLYTELPVEECNRLAGLQGSEINEAKIRLANEVTTLLHGADAAASAEATAREVFEQGGTGGDLEVALLPADALDDGLSVVQMLVKTGITTSGKEAKRLIAEGGLRLNNDSVSDPLLPVDAEMIGDGLKVSVGRKKHRMVRIG</sequence>
<evidence type="ECO:0000256" key="1">
    <source>
        <dbReference type="ARBA" id="ARBA00004496"/>
    </source>
</evidence>
<protein>
    <recommendedName>
        <fullName evidence="11">Tyrosine--tRNA ligase</fullName>
        <ecNumber evidence="11">6.1.1.1</ecNumber>
    </recommendedName>
    <alternativeName>
        <fullName evidence="11">Tyrosyl-tRNA synthetase</fullName>
        <shortName evidence="11">TyrRS</shortName>
    </alternativeName>
</protein>
<dbReference type="InterPro" id="IPR002305">
    <property type="entry name" value="aa-tRNA-synth_Ic"/>
</dbReference>
<dbReference type="GO" id="GO:0003723">
    <property type="term" value="F:RNA binding"/>
    <property type="evidence" value="ECO:0007669"/>
    <property type="project" value="UniProtKB-KW"/>
</dbReference>
<dbReference type="InterPro" id="IPR002307">
    <property type="entry name" value="Tyr-tRNA-ligase"/>
</dbReference>
<dbReference type="PRINTS" id="PR01040">
    <property type="entry name" value="TRNASYNTHTYR"/>
</dbReference>
<proteinExistence type="inferred from homology"/>
<organism evidence="13 14">
    <name type="scientific">Paracoccus onubensis</name>
    <dbReference type="NCBI Taxonomy" id="1675788"/>
    <lineage>
        <taxon>Bacteria</taxon>
        <taxon>Pseudomonadati</taxon>
        <taxon>Pseudomonadota</taxon>
        <taxon>Alphaproteobacteria</taxon>
        <taxon>Rhodobacterales</taxon>
        <taxon>Paracoccaceae</taxon>
        <taxon>Paracoccus</taxon>
    </lineage>
</organism>
<keyword evidence="6 12" id="KW-0694">RNA-binding</keyword>
<feature type="short sequence motif" description="'HIGH' region" evidence="11">
    <location>
        <begin position="45"/>
        <end position="54"/>
    </location>
</feature>
<evidence type="ECO:0000256" key="2">
    <source>
        <dbReference type="ARBA" id="ARBA00022490"/>
    </source>
</evidence>
<keyword evidence="14" id="KW-1185">Reference proteome</keyword>
<evidence type="ECO:0000256" key="5">
    <source>
        <dbReference type="ARBA" id="ARBA00022840"/>
    </source>
</evidence>
<keyword evidence="2 11" id="KW-0963">Cytoplasm</keyword>
<evidence type="ECO:0000313" key="13">
    <source>
        <dbReference type="EMBL" id="RJE88180.1"/>
    </source>
</evidence>
<comment type="subunit">
    <text evidence="11">Homodimer.</text>
</comment>
<dbReference type="Gene3D" id="1.10.240.10">
    <property type="entry name" value="Tyrosyl-Transfer RNA Synthetase"/>
    <property type="match status" value="1"/>
</dbReference>
<feature type="binding site" evidence="11">
    <location>
        <position position="179"/>
    </location>
    <ligand>
        <name>L-tyrosine</name>
        <dbReference type="ChEBI" id="CHEBI:58315"/>
    </ligand>
</feature>
<dbReference type="InterPro" id="IPR024107">
    <property type="entry name" value="Tyr-tRNA-ligase_bac_1"/>
</dbReference>
<evidence type="ECO:0000256" key="12">
    <source>
        <dbReference type="PROSITE-ProRule" id="PRU00182"/>
    </source>
</evidence>
<dbReference type="GO" id="GO:0005829">
    <property type="term" value="C:cytosol"/>
    <property type="evidence" value="ECO:0007669"/>
    <property type="project" value="TreeGrafter"/>
</dbReference>
<dbReference type="GO" id="GO:0004831">
    <property type="term" value="F:tyrosine-tRNA ligase activity"/>
    <property type="evidence" value="ECO:0007669"/>
    <property type="project" value="UniProtKB-UniRule"/>
</dbReference>
<keyword evidence="7 11" id="KW-0648">Protein biosynthesis</keyword>